<evidence type="ECO:0000313" key="2">
    <source>
        <dbReference type="EMBL" id="KAK2111065.1"/>
    </source>
</evidence>
<accession>A0ABQ9VNU5</accession>
<dbReference type="EMBL" id="JASSZA010000005">
    <property type="protein sequence ID" value="KAK2111065.1"/>
    <property type="molecule type" value="Genomic_DNA"/>
</dbReference>
<organism evidence="2 3">
    <name type="scientific">Saguinus oedipus</name>
    <name type="common">Cotton-top tamarin</name>
    <name type="synonym">Oedipomidas oedipus</name>
    <dbReference type="NCBI Taxonomy" id="9490"/>
    <lineage>
        <taxon>Eukaryota</taxon>
        <taxon>Metazoa</taxon>
        <taxon>Chordata</taxon>
        <taxon>Craniata</taxon>
        <taxon>Vertebrata</taxon>
        <taxon>Euteleostomi</taxon>
        <taxon>Mammalia</taxon>
        <taxon>Eutheria</taxon>
        <taxon>Euarchontoglires</taxon>
        <taxon>Primates</taxon>
        <taxon>Haplorrhini</taxon>
        <taxon>Platyrrhini</taxon>
        <taxon>Cebidae</taxon>
        <taxon>Callitrichinae</taxon>
        <taxon>Saguinus</taxon>
    </lineage>
</organism>
<feature type="compositionally biased region" description="Basic and acidic residues" evidence="1">
    <location>
        <begin position="171"/>
        <end position="181"/>
    </location>
</feature>
<keyword evidence="3" id="KW-1185">Reference proteome</keyword>
<gene>
    <name evidence="2" type="ORF">P7K49_010811</name>
</gene>
<comment type="caution">
    <text evidence="2">The sequence shown here is derived from an EMBL/GenBank/DDBJ whole genome shotgun (WGS) entry which is preliminary data.</text>
</comment>
<evidence type="ECO:0000256" key="1">
    <source>
        <dbReference type="SAM" id="MobiDB-lite"/>
    </source>
</evidence>
<reference evidence="2 3" key="1">
    <citation type="submission" date="2023-05" db="EMBL/GenBank/DDBJ databases">
        <title>B98-5 Cell Line De Novo Hybrid Assembly: An Optical Mapping Approach.</title>
        <authorList>
            <person name="Kananen K."/>
            <person name="Auerbach J.A."/>
            <person name="Kautto E."/>
            <person name="Blachly J.S."/>
        </authorList>
    </citation>
    <scope>NUCLEOTIDE SEQUENCE [LARGE SCALE GENOMIC DNA]</scope>
    <source>
        <strain evidence="2">B95-8</strain>
        <tissue evidence="2">Cell line</tissue>
    </source>
</reference>
<sequence length="204" mass="22013">MCPALRSHPGIPVLSASKCFPSGLLSSTLALCGSFFTVHTDDTPYTKISVGVKSTSKPLRQELLKQLQTLRLEERKLRVSTDIICVFQTEELEQTAEGKIAPTCAFLQQAAGVDCTTGARLDGSISGKGELERPLQITSTHSLLARTTGQSWKGSGNCGGARNVPAAQTEEDNKHENTVTRELPTKLDSAMQGMREGLGFRVHQ</sequence>
<name>A0ABQ9VNU5_SAGOE</name>
<feature type="region of interest" description="Disordered" evidence="1">
    <location>
        <begin position="149"/>
        <end position="181"/>
    </location>
</feature>
<protein>
    <submittedName>
        <fullName evidence="2">Uncharacterized protein</fullName>
    </submittedName>
</protein>
<evidence type="ECO:0000313" key="3">
    <source>
        <dbReference type="Proteomes" id="UP001266305"/>
    </source>
</evidence>
<dbReference type="Proteomes" id="UP001266305">
    <property type="component" value="Unassembled WGS sequence"/>
</dbReference>
<proteinExistence type="predicted"/>